<dbReference type="EMBL" id="BLXT01000368">
    <property type="protein sequence ID" value="GFN76194.1"/>
    <property type="molecule type" value="Genomic_DNA"/>
</dbReference>
<protein>
    <submittedName>
        <fullName evidence="2">Uncharacterized protein</fullName>
    </submittedName>
</protein>
<evidence type="ECO:0000256" key="1">
    <source>
        <dbReference type="SAM" id="MobiDB-lite"/>
    </source>
</evidence>
<name>A0AAV3Y0H9_9GAST</name>
<evidence type="ECO:0000313" key="2">
    <source>
        <dbReference type="EMBL" id="GFN76194.1"/>
    </source>
</evidence>
<accession>A0AAV3Y0H9</accession>
<dbReference type="Proteomes" id="UP000735302">
    <property type="component" value="Unassembled WGS sequence"/>
</dbReference>
<reference evidence="2 3" key="1">
    <citation type="journal article" date="2021" name="Elife">
        <title>Chloroplast acquisition without the gene transfer in kleptoplastic sea slugs, Plakobranchus ocellatus.</title>
        <authorList>
            <person name="Maeda T."/>
            <person name="Takahashi S."/>
            <person name="Yoshida T."/>
            <person name="Shimamura S."/>
            <person name="Takaki Y."/>
            <person name="Nagai Y."/>
            <person name="Toyoda A."/>
            <person name="Suzuki Y."/>
            <person name="Arimoto A."/>
            <person name="Ishii H."/>
            <person name="Satoh N."/>
            <person name="Nishiyama T."/>
            <person name="Hasebe M."/>
            <person name="Maruyama T."/>
            <person name="Minagawa J."/>
            <person name="Obokata J."/>
            <person name="Shigenobu S."/>
        </authorList>
    </citation>
    <scope>NUCLEOTIDE SEQUENCE [LARGE SCALE GENOMIC DNA]</scope>
</reference>
<evidence type="ECO:0000313" key="3">
    <source>
        <dbReference type="Proteomes" id="UP000735302"/>
    </source>
</evidence>
<keyword evidence="3" id="KW-1185">Reference proteome</keyword>
<comment type="caution">
    <text evidence="2">The sequence shown here is derived from an EMBL/GenBank/DDBJ whole genome shotgun (WGS) entry which is preliminary data.</text>
</comment>
<organism evidence="2 3">
    <name type="scientific">Plakobranchus ocellatus</name>
    <dbReference type="NCBI Taxonomy" id="259542"/>
    <lineage>
        <taxon>Eukaryota</taxon>
        <taxon>Metazoa</taxon>
        <taxon>Spiralia</taxon>
        <taxon>Lophotrochozoa</taxon>
        <taxon>Mollusca</taxon>
        <taxon>Gastropoda</taxon>
        <taxon>Heterobranchia</taxon>
        <taxon>Euthyneura</taxon>
        <taxon>Panpulmonata</taxon>
        <taxon>Sacoglossa</taxon>
        <taxon>Placobranchoidea</taxon>
        <taxon>Plakobranchidae</taxon>
        <taxon>Plakobranchus</taxon>
    </lineage>
</organism>
<sequence>MSPCTCPSRVPSPPPPMSRPFPATKESRDHLETWLLNHYNTNTFKVSEHQPLSKISGPPMRLMLTLMTMISPITPQFQPLSTGRTMSKLVLIKMCAKVSLSLPQSPPPSLGAT</sequence>
<gene>
    <name evidence="2" type="ORF">PoB_000270000</name>
</gene>
<dbReference type="AlphaFoldDB" id="A0AAV3Y0H9"/>
<feature type="compositionally biased region" description="Pro residues" evidence="1">
    <location>
        <begin position="10"/>
        <end position="19"/>
    </location>
</feature>
<feature type="region of interest" description="Disordered" evidence="1">
    <location>
        <begin position="1"/>
        <end position="26"/>
    </location>
</feature>
<proteinExistence type="predicted"/>